<keyword evidence="3" id="KW-1185">Reference proteome</keyword>
<keyword evidence="1" id="KW-1133">Transmembrane helix</keyword>
<dbReference type="AlphaFoldDB" id="A0A4R3JIB8"/>
<name>A0A4R3JIB8_9RHOB</name>
<sequence>MTTSLMLVGIWAVAANLAVVVSGRDDQWGRVYALIASGVPLLGLVTWQNGPLVGLIVLAAGMSVLLWPVAPRGRWIDRLFGRVAK</sequence>
<dbReference type="Pfam" id="PF10658">
    <property type="entry name" value="DUF2484"/>
    <property type="match status" value="1"/>
</dbReference>
<evidence type="ECO:0000256" key="1">
    <source>
        <dbReference type="SAM" id="Phobius"/>
    </source>
</evidence>
<reference evidence="2 3" key="1">
    <citation type="submission" date="2019-03" db="EMBL/GenBank/DDBJ databases">
        <title>Genomic Encyclopedia of Type Strains, Phase IV (KMG-IV): sequencing the most valuable type-strain genomes for metagenomic binning, comparative biology and taxonomic classification.</title>
        <authorList>
            <person name="Goeker M."/>
        </authorList>
    </citation>
    <scope>NUCLEOTIDE SEQUENCE [LARGE SCALE GENOMIC DNA]</scope>
    <source>
        <strain evidence="2 3">DSM 104836</strain>
    </source>
</reference>
<dbReference type="RefSeq" id="WP_132243329.1">
    <property type="nucleotide sequence ID" value="NZ_CBDUOC010000025.1"/>
</dbReference>
<dbReference type="Proteomes" id="UP000295696">
    <property type="component" value="Unassembled WGS sequence"/>
</dbReference>
<feature type="transmembrane region" description="Helical" evidence="1">
    <location>
        <begin position="47"/>
        <end position="70"/>
    </location>
</feature>
<keyword evidence="1" id="KW-0472">Membrane</keyword>
<comment type="caution">
    <text evidence="2">The sequence shown here is derived from an EMBL/GenBank/DDBJ whole genome shotgun (WGS) entry which is preliminary data.</text>
</comment>
<keyword evidence="1" id="KW-0812">Transmembrane</keyword>
<protein>
    <submittedName>
        <fullName evidence="2">Uncharacterized protein DUF2484</fullName>
    </submittedName>
</protein>
<dbReference type="EMBL" id="SLZU01000003">
    <property type="protein sequence ID" value="TCS65777.1"/>
    <property type="molecule type" value="Genomic_DNA"/>
</dbReference>
<evidence type="ECO:0000313" key="2">
    <source>
        <dbReference type="EMBL" id="TCS65777.1"/>
    </source>
</evidence>
<accession>A0A4R3JIB8</accession>
<evidence type="ECO:0000313" key="3">
    <source>
        <dbReference type="Proteomes" id="UP000295696"/>
    </source>
</evidence>
<organism evidence="2 3">
    <name type="scientific">Primorskyibacter sedentarius</name>
    <dbReference type="NCBI Taxonomy" id="745311"/>
    <lineage>
        <taxon>Bacteria</taxon>
        <taxon>Pseudomonadati</taxon>
        <taxon>Pseudomonadota</taxon>
        <taxon>Alphaproteobacteria</taxon>
        <taxon>Rhodobacterales</taxon>
        <taxon>Roseobacteraceae</taxon>
        <taxon>Primorskyibacter</taxon>
    </lineage>
</organism>
<proteinExistence type="predicted"/>
<dbReference type="OrthoDB" id="7862849at2"/>
<dbReference type="InterPro" id="IPR018919">
    <property type="entry name" value="DUF2484"/>
</dbReference>
<gene>
    <name evidence="2" type="ORF">EDD52_103194</name>
</gene>